<evidence type="ECO:0000256" key="3">
    <source>
        <dbReference type="ARBA" id="ARBA00022475"/>
    </source>
</evidence>
<evidence type="ECO:0000313" key="13">
    <source>
        <dbReference type="EMBL" id="RZF35805.1"/>
    </source>
</evidence>
<evidence type="ECO:0000256" key="7">
    <source>
        <dbReference type="ARBA" id="ARBA00023170"/>
    </source>
</evidence>
<dbReference type="InParanoid" id="A0A482WQB0"/>
<evidence type="ECO:0000256" key="8">
    <source>
        <dbReference type="ARBA" id="ARBA00023180"/>
    </source>
</evidence>
<keyword evidence="4 9" id="KW-0812">Transmembrane</keyword>
<feature type="transmembrane region" description="Helical" evidence="9">
    <location>
        <begin position="395"/>
        <end position="416"/>
    </location>
</feature>
<dbReference type="InterPro" id="IPR001320">
    <property type="entry name" value="Iontro_rcpt_C"/>
</dbReference>
<feature type="signal peptide" evidence="10">
    <location>
        <begin position="1"/>
        <end position="18"/>
    </location>
</feature>
<keyword evidence="5 9" id="KW-1133">Transmembrane helix</keyword>
<name>A0A482WQB0_LAOST</name>
<evidence type="ECO:0000256" key="5">
    <source>
        <dbReference type="ARBA" id="ARBA00022989"/>
    </source>
</evidence>
<keyword evidence="14" id="KW-1185">Reference proteome</keyword>
<sequence length="623" mass="70852">MMYKVLLCLGFLYSFVRSEIKITSTPKNYSDVIECISAIISTYKKHNVFLLADEVDRVEIANDILEVLQEPRTILNPDNFTSTEGLYLFFGMRGYSYIDVLHKMKINYRSQFLIVWTQPDARLIEVQKTFDDFWGFEIVKVASLVEMKYGSIFLYTYYPYTATRCSDAGPPILLDSWDTKTKSFLKKADIFASKKVSNLQKCNLLCSGTHNPPDSIVIKNGENEYEFGGIGGMIFKFTANHLNFTPVVTRISDTTNSYEGAYSNDTSVLGKDILTRKIDIGFGKFSTASDMSDGISFAKELEMDCFTWAVPWRAGDSPPVWKKYVDEFYSEVWMLIFVSLFVAFLVLYHLSLFAEDKKHFKDTAFLMIFVFSTFLGSAIKLITRSTPTRSFLTFWLLYSFVIVTAYQAALGSIVTIPAEILNLDSVTDVLNSKFSITGSPQMYYVLNSSSSTNPNIRELVKRFEVLPPGDFLPVMKRVVTDRDVAVFAEKRFLLYSNTQLKDLNVTGSVHVMPECLIKLPSSPMLLRSGSPYQIPIDQTITRLLESGIIAHWSALDHSLENQSGRSAFSELDFITLRGAFSVWLFGNSLALLCFLFEVFTEKWFKKYEVVDVKIGPNQLPYLN</sequence>
<keyword evidence="3" id="KW-1003">Cell membrane</keyword>
<dbReference type="Gene3D" id="1.10.287.70">
    <property type="match status" value="1"/>
</dbReference>
<keyword evidence="7" id="KW-0675">Receptor</keyword>
<evidence type="ECO:0000256" key="4">
    <source>
        <dbReference type="ARBA" id="ARBA00022692"/>
    </source>
</evidence>
<gene>
    <name evidence="13" type="ORF">LSTR_LSTR009221</name>
</gene>
<dbReference type="SUPFAM" id="SSF53850">
    <property type="entry name" value="Periplasmic binding protein-like II"/>
    <property type="match status" value="1"/>
</dbReference>
<keyword evidence="8" id="KW-0325">Glycoprotein</keyword>
<dbReference type="PANTHER" id="PTHR42643">
    <property type="entry name" value="IONOTROPIC RECEPTOR 20A-RELATED"/>
    <property type="match status" value="1"/>
</dbReference>
<protein>
    <submittedName>
        <fullName evidence="13">Uncharacterized protein</fullName>
    </submittedName>
</protein>
<dbReference type="Pfam" id="PF24061">
    <property type="entry name" value="LBD_receptor"/>
    <property type="match status" value="1"/>
</dbReference>
<dbReference type="OrthoDB" id="6614738at2759"/>
<organism evidence="13 14">
    <name type="scientific">Laodelphax striatellus</name>
    <name type="common">Small brown planthopper</name>
    <name type="synonym">Delphax striatella</name>
    <dbReference type="NCBI Taxonomy" id="195883"/>
    <lineage>
        <taxon>Eukaryota</taxon>
        <taxon>Metazoa</taxon>
        <taxon>Ecdysozoa</taxon>
        <taxon>Arthropoda</taxon>
        <taxon>Hexapoda</taxon>
        <taxon>Insecta</taxon>
        <taxon>Pterygota</taxon>
        <taxon>Neoptera</taxon>
        <taxon>Paraneoptera</taxon>
        <taxon>Hemiptera</taxon>
        <taxon>Auchenorrhyncha</taxon>
        <taxon>Fulgoroidea</taxon>
        <taxon>Delphacidae</taxon>
        <taxon>Criomorphinae</taxon>
        <taxon>Laodelphax</taxon>
    </lineage>
</organism>
<dbReference type="GO" id="GO:0015276">
    <property type="term" value="F:ligand-gated monoatomic ion channel activity"/>
    <property type="evidence" value="ECO:0007669"/>
    <property type="project" value="InterPro"/>
</dbReference>
<dbReference type="AlphaFoldDB" id="A0A482WQB0"/>
<dbReference type="Pfam" id="PF00060">
    <property type="entry name" value="Lig_chan"/>
    <property type="match status" value="1"/>
</dbReference>
<dbReference type="GO" id="GO:0005886">
    <property type="term" value="C:plasma membrane"/>
    <property type="evidence" value="ECO:0007669"/>
    <property type="project" value="UniProtKB-SubCell"/>
</dbReference>
<dbReference type="GO" id="GO:0050906">
    <property type="term" value="P:detection of stimulus involved in sensory perception"/>
    <property type="evidence" value="ECO:0007669"/>
    <property type="project" value="UniProtKB-ARBA"/>
</dbReference>
<feature type="transmembrane region" description="Helical" evidence="9">
    <location>
        <begin position="364"/>
        <end position="383"/>
    </location>
</feature>
<feature type="domain" description="Ionotropic glutamate receptor C-terminal" evidence="11">
    <location>
        <begin position="330"/>
        <end position="586"/>
    </location>
</feature>
<reference evidence="13 14" key="1">
    <citation type="journal article" date="2017" name="Gigascience">
        <title>Genome sequence of the small brown planthopper, Laodelphax striatellus.</title>
        <authorList>
            <person name="Zhu J."/>
            <person name="Jiang F."/>
            <person name="Wang X."/>
            <person name="Yang P."/>
            <person name="Bao Y."/>
            <person name="Zhao W."/>
            <person name="Wang W."/>
            <person name="Lu H."/>
            <person name="Wang Q."/>
            <person name="Cui N."/>
            <person name="Li J."/>
            <person name="Chen X."/>
            <person name="Luo L."/>
            <person name="Yu J."/>
            <person name="Kang L."/>
            <person name="Cui F."/>
        </authorList>
    </citation>
    <scope>NUCLEOTIDE SEQUENCE [LARGE SCALE GENOMIC DNA]</scope>
    <source>
        <strain evidence="13">Lst14</strain>
    </source>
</reference>
<evidence type="ECO:0000259" key="12">
    <source>
        <dbReference type="Pfam" id="PF24061"/>
    </source>
</evidence>
<comment type="similarity">
    <text evidence="2">Belongs to the glutamate-gated ion channel (TC 1.A.10.1) family.</text>
</comment>
<feature type="transmembrane region" description="Helical" evidence="9">
    <location>
        <begin position="332"/>
        <end position="352"/>
    </location>
</feature>
<comment type="caution">
    <text evidence="13">The sequence shown here is derived from an EMBL/GenBank/DDBJ whole genome shotgun (WGS) entry which is preliminary data.</text>
</comment>
<keyword evidence="6 9" id="KW-0472">Membrane</keyword>
<keyword evidence="10" id="KW-0732">Signal</keyword>
<evidence type="ECO:0000256" key="2">
    <source>
        <dbReference type="ARBA" id="ARBA00008685"/>
    </source>
</evidence>
<feature type="domain" description="Putative ionotropic receptor ligand binding" evidence="12">
    <location>
        <begin position="101"/>
        <end position="196"/>
    </location>
</feature>
<dbReference type="Proteomes" id="UP000291343">
    <property type="component" value="Unassembled WGS sequence"/>
</dbReference>
<dbReference type="EMBL" id="QKKF02027490">
    <property type="protein sequence ID" value="RZF35805.1"/>
    <property type="molecule type" value="Genomic_DNA"/>
</dbReference>
<evidence type="ECO:0000313" key="14">
    <source>
        <dbReference type="Proteomes" id="UP000291343"/>
    </source>
</evidence>
<evidence type="ECO:0000256" key="6">
    <source>
        <dbReference type="ARBA" id="ARBA00023136"/>
    </source>
</evidence>
<evidence type="ECO:0000256" key="9">
    <source>
        <dbReference type="SAM" id="Phobius"/>
    </source>
</evidence>
<dbReference type="InterPro" id="IPR056198">
    <property type="entry name" value="LBD_receptor"/>
</dbReference>
<dbReference type="InterPro" id="IPR052192">
    <property type="entry name" value="Insect_Ionotropic_Sensory_Rcpt"/>
</dbReference>
<accession>A0A482WQB0</accession>
<dbReference type="PANTHER" id="PTHR42643:SF30">
    <property type="entry name" value="IONOTROPIC RECEPTOR 40A-RELATED"/>
    <property type="match status" value="1"/>
</dbReference>
<feature type="transmembrane region" description="Helical" evidence="9">
    <location>
        <begin position="580"/>
        <end position="599"/>
    </location>
</feature>
<comment type="subcellular location">
    <subcellularLocation>
        <location evidence="1">Cell membrane</location>
        <topology evidence="1">Multi-pass membrane protein</topology>
    </subcellularLocation>
</comment>
<proteinExistence type="inferred from homology"/>
<evidence type="ECO:0000256" key="1">
    <source>
        <dbReference type="ARBA" id="ARBA00004651"/>
    </source>
</evidence>
<evidence type="ECO:0000259" key="11">
    <source>
        <dbReference type="Pfam" id="PF00060"/>
    </source>
</evidence>
<feature type="chain" id="PRO_5019771381" evidence="10">
    <location>
        <begin position="19"/>
        <end position="623"/>
    </location>
</feature>
<evidence type="ECO:0000256" key="10">
    <source>
        <dbReference type="SAM" id="SignalP"/>
    </source>
</evidence>
<dbReference type="FunCoup" id="A0A482WQB0">
    <property type="interactions" value="52"/>
</dbReference>